<dbReference type="RefSeq" id="WP_353892687.1">
    <property type="nucleotide sequence ID" value="NZ_CP159485.1"/>
</dbReference>
<reference evidence="1" key="1">
    <citation type="journal article" date="2018" name="Antonie Van Leeuwenhoek">
        <title>Proteinivorax hydrogeniformans sp. nov., an anaerobic, haloalkaliphilic bacterium fermenting proteinaceous compounds with high hydrogen production.</title>
        <authorList>
            <person name="Boltyanskaya Y."/>
            <person name="Detkova E."/>
            <person name="Pimenov N."/>
            <person name="Kevbrin V."/>
        </authorList>
    </citation>
    <scope>NUCLEOTIDE SEQUENCE</scope>
    <source>
        <strain evidence="1">Z-710</strain>
    </source>
</reference>
<protein>
    <submittedName>
        <fullName evidence="1">Uncharacterized protein</fullName>
    </submittedName>
</protein>
<dbReference type="EMBL" id="CP159485">
    <property type="protein sequence ID" value="XCI28110.1"/>
    <property type="molecule type" value="Genomic_DNA"/>
</dbReference>
<reference evidence="1" key="2">
    <citation type="submission" date="2024-06" db="EMBL/GenBank/DDBJ databases">
        <authorList>
            <person name="Petrova K.O."/>
            <person name="Toshchakov S.V."/>
            <person name="Boltjanskaja Y.V."/>
            <person name="Kevbrin V.V."/>
        </authorList>
    </citation>
    <scope>NUCLEOTIDE SEQUENCE</scope>
    <source>
        <strain evidence="1">Z-710</strain>
    </source>
</reference>
<gene>
    <name evidence="1" type="ORF">PRVXH_002055</name>
</gene>
<evidence type="ECO:0000313" key="1">
    <source>
        <dbReference type="EMBL" id="XCI28110.1"/>
    </source>
</evidence>
<proteinExistence type="predicted"/>
<dbReference type="AlphaFoldDB" id="A0AAU8HRE0"/>
<accession>A0AAU8HRE0</accession>
<name>A0AAU8HRE0_9FIRM</name>
<organism evidence="1">
    <name type="scientific">Proteinivorax hydrogeniformans</name>
    <dbReference type="NCBI Taxonomy" id="1826727"/>
    <lineage>
        <taxon>Bacteria</taxon>
        <taxon>Bacillati</taxon>
        <taxon>Bacillota</taxon>
        <taxon>Clostridia</taxon>
        <taxon>Eubacteriales</taxon>
        <taxon>Proteinivoracaceae</taxon>
        <taxon>Proteinivorax</taxon>
    </lineage>
</organism>
<sequence length="110" mass="13068">MEIIKNGQVYDAYNNATLVNIYDNGRAQFDPNVICDMLFINNAGYFFLYKQHLYNFVQNGTREQEFKKTIPLSRQDAYNWLKKHDMVSSMRKYFDVKVMDNREAQAYDIG</sequence>